<proteinExistence type="inferred from homology"/>
<feature type="compositionally biased region" description="Basic and acidic residues" evidence="2">
    <location>
        <begin position="676"/>
        <end position="692"/>
    </location>
</feature>
<name>A0A9P6G154_9FUNG</name>
<dbReference type="InterPro" id="IPR027482">
    <property type="entry name" value="Sec1-like_dom2"/>
</dbReference>
<feature type="region of interest" description="Disordered" evidence="2">
    <location>
        <begin position="586"/>
        <end position="692"/>
    </location>
</feature>
<dbReference type="InterPro" id="IPR001619">
    <property type="entry name" value="Sec1-like"/>
</dbReference>
<evidence type="ECO:0000313" key="3">
    <source>
        <dbReference type="EMBL" id="KAF9585154.1"/>
    </source>
</evidence>
<keyword evidence="4" id="KW-1185">Reference proteome</keyword>
<feature type="compositionally biased region" description="Polar residues" evidence="2">
    <location>
        <begin position="616"/>
        <end position="627"/>
    </location>
</feature>
<sequence length="692" mass="78691">MNLNQPISITDTLKRRFLEVIDNVKVEPGRYKYVIVDERALEIMTSAGCHLADVLAREGTMYLESLEKKRSPSPNVEAVYFALPTEDSIRRIIRDFKVGRTPAYAAGHLFFLSAMDDKMFDHLRSSTEPKYIKSLKELFMDFYAFFNLYSPPMRQMNQHKEIDTIAKQLVSVCASLQINPIVSYYRSSDLNMQMSKNIAMTAQMELDEYFKGQPRIGLKQPHLVIIDRSLDPITPILHDFYYQGLLTDLLPIKDGNKYEYSSFGQDGQPCEKVAVLDENDKTYAKIRHSHITDCIKFLKTNVDDFVESAMQKSASSNQLDAIREQMAMLPQFQENKEKFSVHLAIVNECLEYIKHHRLVDVSGLEQSLATGQLASGETPKSFDPELLPFLDDPNVRMIDRIRLMMIFFITQAVPQEMRNQLFQLSRCSYSDRDIANNLEFMGVKLDVAAPPPAKKWWYTDLLKKKSVAEDEIEYELPRYIPVVKSIVEGIIKGTIDRNVYPYTLPPEELETIQARKTVRSLRSAQPTFHHKGRRNEPQGRIILFIAGGVTYAEIRAAYEQATANNWDVLIGSTHIMTAPQFMEDIRLLRNGPPPPPPPPPRSPSPPPEPVAKESKTSSTLASVKNVFSSSSSTSTTTSTASSKAKPASQGSSQQQQQQQYLQPKPQRPTSQLNHTHSSESSKYTEKLKNIFK</sequence>
<feature type="compositionally biased region" description="Pro residues" evidence="2">
    <location>
        <begin position="591"/>
        <end position="609"/>
    </location>
</feature>
<dbReference type="OrthoDB" id="2228at2759"/>
<dbReference type="Gene3D" id="3.40.50.1910">
    <property type="match status" value="1"/>
</dbReference>
<comment type="similarity">
    <text evidence="1">Belongs to the STXBP/unc-18/SEC1 family.</text>
</comment>
<dbReference type="Gene3D" id="3.90.830.10">
    <property type="entry name" value="Syntaxin Binding Protein 1, Chain A, domain 2"/>
    <property type="match status" value="1"/>
</dbReference>
<accession>A0A9P6G154</accession>
<dbReference type="AlphaFoldDB" id="A0A9P6G154"/>
<organism evidence="3 4">
    <name type="scientific">Lunasporangiospora selenospora</name>
    <dbReference type="NCBI Taxonomy" id="979761"/>
    <lineage>
        <taxon>Eukaryota</taxon>
        <taxon>Fungi</taxon>
        <taxon>Fungi incertae sedis</taxon>
        <taxon>Mucoromycota</taxon>
        <taxon>Mortierellomycotina</taxon>
        <taxon>Mortierellomycetes</taxon>
        <taxon>Mortierellales</taxon>
        <taxon>Mortierellaceae</taxon>
        <taxon>Lunasporangiospora</taxon>
    </lineage>
</organism>
<dbReference type="Gene3D" id="1.25.40.60">
    <property type="match status" value="1"/>
</dbReference>
<dbReference type="GO" id="GO:0016192">
    <property type="term" value="P:vesicle-mediated transport"/>
    <property type="evidence" value="ECO:0007669"/>
    <property type="project" value="InterPro"/>
</dbReference>
<dbReference type="InterPro" id="IPR043127">
    <property type="entry name" value="Sec-1-like_dom3a"/>
</dbReference>
<dbReference type="SUPFAM" id="SSF56815">
    <property type="entry name" value="Sec1/munc18-like (SM) proteins"/>
    <property type="match status" value="1"/>
</dbReference>
<gene>
    <name evidence="3" type="primary">SEC1</name>
    <name evidence="3" type="ORF">BGW38_003686</name>
</gene>
<dbReference type="Gene3D" id="3.40.50.2060">
    <property type="match status" value="1"/>
</dbReference>
<evidence type="ECO:0000256" key="1">
    <source>
        <dbReference type="ARBA" id="ARBA00009884"/>
    </source>
</evidence>
<comment type="caution">
    <text evidence="3">The sequence shown here is derived from an EMBL/GenBank/DDBJ whole genome shotgun (WGS) entry which is preliminary data.</text>
</comment>
<dbReference type="InterPro" id="IPR036045">
    <property type="entry name" value="Sec1-like_sf"/>
</dbReference>
<evidence type="ECO:0000256" key="2">
    <source>
        <dbReference type="SAM" id="MobiDB-lite"/>
    </source>
</evidence>
<evidence type="ECO:0000313" key="4">
    <source>
        <dbReference type="Proteomes" id="UP000780801"/>
    </source>
</evidence>
<reference evidence="3" key="1">
    <citation type="journal article" date="2020" name="Fungal Divers.">
        <title>Resolving the Mortierellaceae phylogeny through synthesis of multi-gene phylogenetics and phylogenomics.</title>
        <authorList>
            <person name="Vandepol N."/>
            <person name="Liber J."/>
            <person name="Desiro A."/>
            <person name="Na H."/>
            <person name="Kennedy M."/>
            <person name="Barry K."/>
            <person name="Grigoriev I.V."/>
            <person name="Miller A.N."/>
            <person name="O'Donnell K."/>
            <person name="Stajich J.E."/>
            <person name="Bonito G."/>
        </authorList>
    </citation>
    <scope>NUCLEOTIDE SEQUENCE</scope>
    <source>
        <strain evidence="3">KOD1015</strain>
    </source>
</reference>
<dbReference type="Pfam" id="PF00995">
    <property type="entry name" value="Sec1"/>
    <property type="match status" value="1"/>
</dbReference>
<protein>
    <submittedName>
        <fullName evidence="3">Vacuolar sorting protein VPS33/slp1</fullName>
    </submittedName>
</protein>
<feature type="compositionally biased region" description="Low complexity" evidence="2">
    <location>
        <begin position="628"/>
        <end position="664"/>
    </location>
</feature>
<dbReference type="EMBL" id="JAABOA010000243">
    <property type="protein sequence ID" value="KAF9585154.1"/>
    <property type="molecule type" value="Genomic_DNA"/>
</dbReference>
<dbReference type="PIRSF" id="PIRSF005715">
    <property type="entry name" value="VPS45_Sec1"/>
    <property type="match status" value="1"/>
</dbReference>
<dbReference type="Proteomes" id="UP000780801">
    <property type="component" value="Unassembled WGS sequence"/>
</dbReference>
<dbReference type="InterPro" id="IPR043154">
    <property type="entry name" value="Sec-1-like_dom1"/>
</dbReference>
<dbReference type="PANTHER" id="PTHR11679">
    <property type="entry name" value="VESICLE PROTEIN SORTING-ASSOCIATED"/>
    <property type="match status" value="1"/>
</dbReference>